<dbReference type="OrthoDB" id="9799145at2"/>
<dbReference type="PIRSF" id="PIRSF000714">
    <property type="entry name" value="HIT"/>
    <property type="match status" value="1"/>
</dbReference>
<organism evidence="3 4">
    <name type="scientific">Phenylobacterium deserti</name>
    <dbReference type="NCBI Taxonomy" id="1914756"/>
    <lineage>
        <taxon>Bacteria</taxon>
        <taxon>Pseudomonadati</taxon>
        <taxon>Pseudomonadota</taxon>
        <taxon>Alphaproteobacteria</taxon>
        <taxon>Caulobacterales</taxon>
        <taxon>Caulobacteraceae</taxon>
        <taxon>Phenylobacterium</taxon>
    </lineage>
</organism>
<sequence length="139" mass="15098">MFELDPAFVATSESLGELPLCHARLQADARYAWIVLIPRLASVVELEDLSPDDRARLLDEILLAGQAVRAVGEALARPVQKLNVGQLGNVTRQLHVHVLGRRDDDPAWPGPVWGHSPAQAFDRQALAAATLAARRTLGV</sequence>
<dbReference type="InterPro" id="IPR026026">
    <property type="entry name" value="HIT_Hint"/>
</dbReference>
<dbReference type="Proteomes" id="UP000249725">
    <property type="component" value="Unassembled WGS sequence"/>
</dbReference>
<evidence type="ECO:0000313" key="3">
    <source>
        <dbReference type="EMBL" id="RAK57445.1"/>
    </source>
</evidence>
<name>A0A328AT49_9CAUL</name>
<comment type="caution">
    <text evidence="3">The sequence shown here is derived from an EMBL/GenBank/DDBJ whole genome shotgun (WGS) entry which is preliminary data.</text>
</comment>
<gene>
    <name evidence="3" type="ORF">DJ018_05760</name>
</gene>
<dbReference type="PROSITE" id="PS51084">
    <property type="entry name" value="HIT_2"/>
    <property type="match status" value="1"/>
</dbReference>
<dbReference type="SUPFAM" id="SSF54197">
    <property type="entry name" value="HIT-like"/>
    <property type="match status" value="1"/>
</dbReference>
<evidence type="ECO:0000313" key="4">
    <source>
        <dbReference type="Proteomes" id="UP000249725"/>
    </source>
</evidence>
<feature type="domain" description="HIT" evidence="2">
    <location>
        <begin position="34"/>
        <end position="108"/>
    </location>
</feature>
<keyword evidence="3" id="KW-0378">Hydrolase</keyword>
<keyword evidence="4" id="KW-1185">Reference proteome</keyword>
<dbReference type="EMBL" id="QFYR01000001">
    <property type="protein sequence ID" value="RAK57445.1"/>
    <property type="molecule type" value="Genomic_DNA"/>
</dbReference>
<dbReference type="InterPro" id="IPR036265">
    <property type="entry name" value="HIT-like_sf"/>
</dbReference>
<evidence type="ECO:0000259" key="2">
    <source>
        <dbReference type="PROSITE" id="PS51084"/>
    </source>
</evidence>
<dbReference type="RefSeq" id="WP_111513897.1">
    <property type="nucleotide sequence ID" value="NZ_QFYR01000001.1"/>
</dbReference>
<dbReference type="GO" id="GO:0016787">
    <property type="term" value="F:hydrolase activity"/>
    <property type="evidence" value="ECO:0007669"/>
    <property type="project" value="UniProtKB-KW"/>
</dbReference>
<dbReference type="Gene3D" id="3.30.428.10">
    <property type="entry name" value="HIT-like"/>
    <property type="match status" value="1"/>
</dbReference>
<evidence type="ECO:0000256" key="1">
    <source>
        <dbReference type="PROSITE-ProRule" id="PRU00464"/>
    </source>
</evidence>
<dbReference type="AlphaFoldDB" id="A0A328AT49"/>
<reference evidence="4" key="1">
    <citation type="submission" date="2018-05" db="EMBL/GenBank/DDBJ databases">
        <authorList>
            <person name="Li X."/>
        </authorList>
    </citation>
    <scope>NUCLEOTIDE SEQUENCE [LARGE SCALE GENOMIC DNA]</scope>
    <source>
        <strain evidence="4">YIM 73061</strain>
    </source>
</reference>
<dbReference type="InterPro" id="IPR011146">
    <property type="entry name" value="HIT-like"/>
</dbReference>
<proteinExistence type="predicted"/>
<accession>A0A328AT49</accession>
<comment type="caution">
    <text evidence="1">Lacks conserved residue(s) required for the propagation of feature annotation.</text>
</comment>
<protein>
    <submittedName>
        <fullName evidence="3">Diadenosine tetraphosphate hydrolase</fullName>
    </submittedName>
</protein>
<dbReference type="Pfam" id="PF01230">
    <property type="entry name" value="HIT"/>
    <property type="match status" value="1"/>
</dbReference>